<accession>A0A7J6RBH1</accession>
<evidence type="ECO:0000313" key="1">
    <source>
        <dbReference type="EMBL" id="KAF4717762.1"/>
    </source>
</evidence>
<dbReference type="Proteomes" id="UP000574390">
    <property type="component" value="Unassembled WGS sequence"/>
</dbReference>
<feature type="non-terminal residue" evidence="1">
    <location>
        <position position="1"/>
    </location>
</feature>
<dbReference type="EMBL" id="JABANM010023503">
    <property type="protein sequence ID" value="KAF4717762.1"/>
    <property type="molecule type" value="Genomic_DNA"/>
</dbReference>
<protein>
    <submittedName>
        <fullName evidence="1">Uncharacterized protein</fullName>
    </submittedName>
</protein>
<feature type="non-terminal residue" evidence="1">
    <location>
        <position position="121"/>
    </location>
</feature>
<proteinExistence type="predicted"/>
<evidence type="ECO:0000313" key="2">
    <source>
        <dbReference type="Proteomes" id="UP000574390"/>
    </source>
</evidence>
<organism evidence="1 2">
    <name type="scientific">Perkinsus olseni</name>
    <name type="common">Perkinsus atlanticus</name>
    <dbReference type="NCBI Taxonomy" id="32597"/>
    <lineage>
        <taxon>Eukaryota</taxon>
        <taxon>Sar</taxon>
        <taxon>Alveolata</taxon>
        <taxon>Perkinsozoa</taxon>
        <taxon>Perkinsea</taxon>
        <taxon>Perkinsida</taxon>
        <taxon>Perkinsidae</taxon>
        <taxon>Perkinsus</taxon>
    </lineage>
</organism>
<gene>
    <name evidence="1" type="ORF">FOZ62_019010</name>
</gene>
<reference evidence="1 2" key="1">
    <citation type="submission" date="2020-04" db="EMBL/GenBank/DDBJ databases">
        <title>Perkinsus olseni comparative genomics.</title>
        <authorList>
            <person name="Bogema D.R."/>
        </authorList>
    </citation>
    <scope>NUCLEOTIDE SEQUENCE [LARGE SCALE GENOMIC DNA]</scope>
    <source>
        <strain evidence="1">ATCC PRA-205</strain>
    </source>
</reference>
<name>A0A7J6RBH1_PEROL</name>
<comment type="caution">
    <text evidence="1">The sequence shown here is derived from an EMBL/GenBank/DDBJ whole genome shotgun (WGS) entry which is preliminary data.</text>
</comment>
<sequence>PLASIHMATHMGTQPIVVAADTDAVEESIKRKLPSFPNSCKLVGSESDNLRLDGYQSMAYYGSNRRYSLGIFAWKSTKSGFSLAFFDSEEMREHYKYGGKGTSIKRWLHGMGSFKGTYKTG</sequence>
<dbReference type="AlphaFoldDB" id="A0A7J6RBH1"/>